<dbReference type="STRING" id="282301.A0A1I8HA70"/>
<dbReference type="GO" id="GO:0016460">
    <property type="term" value="C:myosin II complex"/>
    <property type="evidence" value="ECO:0007669"/>
    <property type="project" value="TreeGrafter"/>
</dbReference>
<dbReference type="Pfam" id="PF13499">
    <property type="entry name" value="EF-hand_7"/>
    <property type="match status" value="1"/>
</dbReference>
<reference evidence="2" key="1">
    <citation type="submission" date="2016-11" db="UniProtKB">
        <authorList>
            <consortium name="WormBaseParasite"/>
        </authorList>
    </citation>
    <scope>IDENTIFICATION</scope>
</reference>
<dbReference type="Gene3D" id="1.10.238.10">
    <property type="entry name" value="EF-hand"/>
    <property type="match status" value="2"/>
</dbReference>
<dbReference type="InterPro" id="IPR002048">
    <property type="entry name" value="EF_hand_dom"/>
</dbReference>
<evidence type="ECO:0000313" key="1">
    <source>
        <dbReference type="Proteomes" id="UP000095280"/>
    </source>
</evidence>
<evidence type="ECO:0000313" key="2">
    <source>
        <dbReference type="WBParaSite" id="maker-uti_cns_0005158-snap-gene-0.2-mRNA-1"/>
    </source>
</evidence>
<proteinExistence type="predicted"/>
<dbReference type="FunFam" id="1.10.238.10:FF:000178">
    <property type="entry name" value="Calmodulin-2 A"/>
    <property type="match status" value="1"/>
</dbReference>
<protein>
    <submittedName>
        <fullName evidence="2">EF-hand domain-containing protein</fullName>
    </submittedName>
</protein>
<dbReference type="Proteomes" id="UP000095280">
    <property type="component" value="Unplaced"/>
</dbReference>
<dbReference type="SUPFAM" id="SSF47473">
    <property type="entry name" value="EF-hand"/>
    <property type="match status" value="1"/>
</dbReference>
<dbReference type="InterPro" id="IPR011992">
    <property type="entry name" value="EF-hand-dom_pair"/>
</dbReference>
<sequence>MTDSLTEEQVAECKEVFALFDKQGVGQVPTESLGRLLRALGYNPSNREVQEMISQVASESGDVIDFTTFSDLVGKRLSAVSTSEDTLEEAFRALDRQLTGRLKAADLRVLLTNMGECLTEEEVEEMMQEAQVGPKGEFDYREFTRLVLSK</sequence>
<dbReference type="GO" id="GO:0005509">
    <property type="term" value="F:calcium ion binding"/>
    <property type="evidence" value="ECO:0007669"/>
    <property type="project" value="InterPro"/>
</dbReference>
<dbReference type="PANTHER" id="PTHR23048">
    <property type="entry name" value="MYOSIN LIGHT CHAIN 1, 3"/>
    <property type="match status" value="1"/>
</dbReference>
<organism evidence="1 2">
    <name type="scientific">Macrostomum lignano</name>
    <dbReference type="NCBI Taxonomy" id="282301"/>
    <lineage>
        <taxon>Eukaryota</taxon>
        <taxon>Metazoa</taxon>
        <taxon>Spiralia</taxon>
        <taxon>Lophotrochozoa</taxon>
        <taxon>Platyhelminthes</taxon>
        <taxon>Rhabditophora</taxon>
        <taxon>Macrostomorpha</taxon>
        <taxon>Macrostomida</taxon>
        <taxon>Macrostomidae</taxon>
        <taxon>Macrostomum</taxon>
    </lineage>
</organism>
<dbReference type="OrthoDB" id="26525at2759"/>
<dbReference type="InterPro" id="IPR050230">
    <property type="entry name" value="CALM/Myosin/TropC-like"/>
</dbReference>
<name>A0A1I8HA70_9PLAT</name>
<dbReference type="AlphaFoldDB" id="A0A1I8HA70"/>
<dbReference type="PROSITE" id="PS50222">
    <property type="entry name" value="EF_HAND_2"/>
    <property type="match status" value="2"/>
</dbReference>
<accession>A0A1I8HA70</accession>
<keyword evidence="1" id="KW-1185">Reference proteome</keyword>
<dbReference type="WBParaSite" id="maker-uti_cns_0005158-snap-gene-0.2-mRNA-1">
    <property type="protein sequence ID" value="maker-uti_cns_0005158-snap-gene-0.2-mRNA-1"/>
    <property type="gene ID" value="maker-uti_cns_0005158-snap-gene-0.2"/>
</dbReference>
<dbReference type="PANTHER" id="PTHR23048:SF0">
    <property type="entry name" value="CALMODULIN LIKE 3"/>
    <property type="match status" value="1"/>
</dbReference>